<gene>
    <name evidence="2" type="ORF">EVG20_g5008</name>
</gene>
<dbReference type="Proteomes" id="UP000298327">
    <property type="component" value="Unassembled WGS sequence"/>
</dbReference>
<evidence type="ECO:0000256" key="1">
    <source>
        <dbReference type="SAM" id="MobiDB-lite"/>
    </source>
</evidence>
<feature type="region of interest" description="Disordered" evidence="1">
    <location>
        <begin position="16"/>
        <end position="64"/>
    </location>
</feature>
<name>A0A4Y9YWQ1_9AGAM</name>
<evidence type="ECO:0000313" key="2">
    <source>
        <dbReference type="EMBL" id="TFY66093.1"/>
    </source>
</evidence>
<dbReference type="AlphaFoldDB" id="A0A4Y9YWQ1"/>
<dbReference type="EMBL" id="SEOQ01000279">
    <property type="protein sequence ID" value="TFY66093.1"/>
    <property type="molecule type" value="Genomic_DNA"/>
</dbReference>
<accession>A0A4Y9YWQ1</accession>
<comment type="caution">
    <text evidence="2">The sequence shown here is derived from an EMBL/GenBank/DDBJ whole genome shotgun (WGS) entry which is preliminary data.</text>
</comment>
<reference evidence="2 3" key="1">
    <citation type="submission" date="2019-02" db="EMBL/GenBank/DDBJ databases">
        <title>Genome sequencing of the rare red list fungi Dentipellis fragilis.</title>
        <authorList>
            <person name="Buettner E."/>
            <person name="Kellner H."/>
        </authorList>
    </citation>
    <scope>NUCLEOTIDE SEQUENCE [LARGE SCALE GENOMIC DNA]</scope>
    <source>
        <strain evidence="2 3">DSM 105465</strain>
    </source>
</reference>
<organism evidence="2 3">
    <name type="scientific">Dentipellis fragilis</name>
    <dbReference type="NCBI Taxonomy" id="205917"/>
    <lineage>
        <taxon>Eukaryota</taxon>
        <taxon>Fungi</taxon>
        <taxon>Dikarya</taxon>
        <taxon>Basidiomycota</taxon>
        <taxon>Agaricomycotina</taxon>
        <taxon>Agaricomycetes</taxon>
        <taxon>Russulales</taxon>
        <taxon>Hericiaceae</taxon>
        <taxon>Dentipellis</taxon>
    </lineage>
</organism>
<keyword evidence="3" id="KW-1185">Reference proteome</keyword>
<proteinExistence type="predicted"/>
<sequence length="92" mass="9941">MFRDLAMLQHVAYRDKPRIVPGPDHAGAGALDIGGSAPSLYPPPPSSSHTLPPSRAELTNRDTQTVVRQDLRVLVSPDHGYTRLEAGTSEAR</sequence>
<protein>
    <submittedName>
        <fullName evidence="2">Uncharacterized protein</fullName>
    </submittedName>
</protein>
<evidence type="ECO:0000313" key="3">
    <source>
        <dbReference type="Proteomes" id="UP000298327"/>
    </source>
</evidence>